<dbReference type="Pfam" id="PF00169">
    <property type="entry name" value="PH"/>
    <property type="match status" value="1"/>
</dbReference>
<dbReference type="PROSITE" id="PS50004">
    <property type="entry name" value="C2"/>
    <property type="match status" value="1"/>
</dbReference>
<dbReference type="InterPro" id="IPR039034">
    <property type="entry name" value="INPP4"/>
</dbReference>
<evidence type="ECO:0000256" key="1">
    <source>
        <dbReference type="ARBA" id="ARBA00004847"/>
    </source>
</evidence>
<dbReference type="AlphaFoldDB" id="G7YXE6"/>
<dbReference type="PANTHER" id="PTHR12187:SF11">
    <property type="entry name" value="PHOSPHATIDYLINOSITOL-3,4-BISPHOSPHATE 4-PHOSPHATASE"/>
    <property type="match status" value="1"/>
</dbReference>
<organism evidence="8 9">
    <name type="scientific">Clonorchis sinensis</name>
    <name type="common">Chinese liver fluke</name>
    <dbReference type="NCBI Taxonomy" id="79923"/>
    <lineage>
        <taxon>Eukaryota</taxon>
        <taxon>Metazoa</taxon>
        <taxon>Spiralia</taxon>
        <taxon>Lophotrochozoa</taxon>
        <taxon>Platyhelminthes</taxon>
        <taxon>Trematoda</taxon>
        <taxon>Digenea</taxon>
        <taxon>Opisthorchiida</taxon>
        <taxon>Opisthorchiata</taxon>
        <taxon>Opisthorchiidae</taxon>
        <taxon>Clonorchis</taxon>
    </lineage>
</organism>
<feature type="domain" description="C2" evidence="7">
    <location>
        <begin position="111"/>
        <end position="236"/>
    </location>
</feature>
<dbReference type="SUPFAM" id="SSF49562">
    <property type="entry name" value="C2 domain (Calcium/lipid-binding domain, CaLB)"/>
    <property type="match status" value="1"/>
</dbReference>
<feature type="non-terminal residue" evidence="8">
    <location>
        <position position="273"/>
    </location>
</feature>
<dbReference type="EC" id="3.1.3.66" evidence="3"/>
<feature type="non-terminal residue" evidence="8">
    <location>
        <position position="1"/>
    </location>
</feature>
<evidence type="ECO:0000313" key="8">
    <source>
        <dbReference type="EMBL" id="GAA57626.1"/>
    </source>
</evidence>
<sequence>FSEHWCRLKGNILVLCRSPDRKSTEVEGVILLERFTVATAKEEDIPHAFRIEFDAGDPAVVFIARSETEAEIWCQHLVAAQLAPTLQRIGLIRDELRNSTGRDPLDSGLTTIHEVEKPSVTDEGSSDLKGIEISLSCRDLAWEPESTPNAHIILSLCTPPDSGWKRVGTTEVVEKSSNPTFMKTIYLRSEPLNEKTRLQLELVDLRDMKSELGIRLGVVVTTVNRITEGEALELSVCDASTGLALKSPLNGKTPKVIIQARRCHQPSDAAAQV</sequence>
<dbReference type="InterPro" id="IPR001849">
    <property type="entry name" value="PH_domain"/>
</dbReference>
<dbReference type="InterPro" id="IPR011993">
    <property type="entry name" value="PH-like_dom_sf"/>
</dbReference>
<dbReference type="PROSITE" id="PS50003">
    <property type="entry name" value="PH_DOMAIN"/>
    <property type="match status" value="1"/>
</dbReference>
<evidence type="ECO:0000256" key="2">
    <source>
        <dbReference type="ARBA" id="ARBA00006306"/>
    </source>
</evidence>
<name>G7YXE6_CLOSI</name>
<evidence type="ECO:0000259" key="7">
    <source>
        <dbReference type="PROSITE" id="PS50004"/>
    </source>
</evidence>
<evidence type="ECO:0000256" key="5">
    <source>
        <dbReference type="ARBA" id="ARBA00023098"/>
    </source>
</evidence>
<keyword evidence="5" id="KW-0443">Lipid metabolism</keyword>
<dbReference type="Pfam" id="PF00168">
    <property type="entry name" value="C2"/>
    <property type="match status" value="1"/>
</dbReference>
<reference key="2">
    <citation type="submission" date="2011-10" db="EMBL/GenBank/DDBJ databases">
        <title>The genome and transcriptome sequence of Clonorchis sinensis provide insights into the carcinogenic liver fluke.</title>
        <authorList>
            <person name="Wang X."/>
            <person name="Huang Y."/>
            <person name="Chen W."/>
            <person name="Liu H."/>
            <person name="Guo L."/>
            <person name="Chen Y."/>
            <person name="Luo F."/>
            <person name="Zhou W."/>
            <person name="Sun J."/>
            <person name="Mao Q."/>
            <person name="Liang P."/>
            <person name="Zhou C."/>
            <person name="Tian Y."/>
            <person name="Men J."/>
            <person name="Lv X."/>
            <person name="Huang L."/>
            <person name="Zhou J."/>
            <person name="Hu Y."/>
            <person name="Li R."/>
            <person name="Zhang F."/>
            <person name="Lei H."/>
            <person name="Li X."/>
            <person name="Hu X."/>
            <person name="Liang C."/>
            <person name="Xu J."/>
            <person name="Wu Z."/>
            <person name="Yu X."/>
        </authorList>
    </citation>
    <scope>NUCLEOTIDE SEQUENCE</scope>
    <source>
        <strain>Henan</strain>
    </source>
</reference>
<dbReference type="GO" id="GO:0005737">
    <property type="term" value="C:cytoplasm"/>
    <property type="evidence" value="ECO:0007669"/>
    <property type="project" value="TreeGrafter"/>
</dbReference>
<dbReference type="Proteomes" id="UP000008909">
    <property type="component" value="Unassembled WGS sequence"/>
</dbReference>
<evidence type="ECO:0000313" key="9">
    <source>
        <dbReference type="Proteomes" id="UP000008909"/>
    </source>
</evidence>
<evidence type="ECO:0000259" key="6">
    <source>
        <dbReference type="PROSITE" id="PS50003"/>
    </source>
</evidence>
<keyword evidence="9" id="KW-1185">Reference proteome</keyword>
<accession>G7YXE6</accession>
<keyword evidence="4" id="KW-0378">Hydrolase</keyword>
<proteinExistence type="inferred from homology"/>
<evidence type="ECO:0000256" key="4">
    <source>
        <dbReference type="ARBA" id="ARBA00022801"/>
    </source>
</evidence>
<dbReference type="GO" id="GO:0016316">
    <property type="term" value="F:phosphatidylinositol-3,4-bisphosphate 4-phosphatase activity"/>
    <property type="evidence" value="ECO:0007669"/>
    <property type="project" value="UniProtKB-EC"/>
</dbReference>
<protein>
    <recommendedName>
        <fullName evidence="3">phosphatidylinositol-3,4-bisphosphate 4-phosphatase</fullName>
        <ecNumber evidence="3">3.1.3.66</ecNumber>
    </recommendedName>
</protein>
<dbReference type="EMBL" id="DF144904">
    <property type="protein sequence ID" value="GAA57626.1"/>
    <property type="molecule type" value="Genomic_DNA"/>
</dbReference>
<dbReference type="PANTHER" id="PTHR12187">
    <property type="entry name" value="AGAP000124-PA"/>
    <property type="match status" value="1"/>
</dbReference>
<evidence type="ECO:0000256" key="3">
    <source>
        <dbReference type="ARBA" id="ARBA00013037"/>
    </source>
</evidence>
<dbReference type="InterPro" id="IPR000008">
    <property type="entry name" value="C2_dom"/>
</dbReference>
<comment type="similarity">
    <text evidence="2">Belongs to the inositol 3,4-bisphosphate 4-phosphatase family.</text>
</comment>
<dbReference type="Gene3D" id="2.60.40.150">
    <property type="entry name" value="C2 domain"/>
    <property type="match status" value="1"/>
</dbReference>
<gene>
    <name evidence="8" type="ORF">CLF_112984</name>
</gene>
<dbReference type="SUPFAM" id="SSF50729">
    <property type="entry name" value="PH domain-like"/>
    <property type="match status" value="1"/>
</dbReference>
<reference evidence="8" key="1">
    <citation type="journal article" date="2011" name="Genome Biol.">
        <title>The draft genome of the carcinogenic human liver fluke Clonorchis sinensis.</title>
        <authorList>
            <person name="Wang X."/>
            <person name="Chen W."/>
            <person name="Huang Y."/>
            <person name="Sun J."/>
            <person name="Men J."/>
            <person name="Liu H."/>
            <person name="Luo F."/>
            <person name="Guo L."/>
            <person name="Lv X."/>
            <person name="Deng C."/>
            <person name="Zhou C."/>
            <person name="Fan Y."/>
            <person name="Li X."/>
            <person name="Huang L."/>
            <person name="Hu Y."/>
            <person name="Liang C."/>
            <person name="Hu X."/>
            <person name="Xu J."/>
            <person name="Yu X."/>
        </authorList>
    </citation>
    <scope>NUCLEOTIDE SEQUENCE [LARGE SCALE GENOMIC DNA]</scope>
    <source>
        <strain evidence="8">Henan</strain>
    </source>
</reference>
<dbReference type="InterPro" id="IPR035892">
    <property type="entry name" value="C2_domain_sf"/>
</dbReference>
<feature type="domain" description="PH" evidence="6">
    <location>
        <begin position="1"/>
        <end position="82"/>
    </location>
</feature>
<comment type="pathway">
    <text evidence="1">Signal transduction; phosphatidylinositol signaling pathway.</text>
</comment>
<dbReference type="Gene3D" id="2.30.29.30">
    <property type="entry name" value="Pleckstrin-homology domain (PH domain)/Phosphotyrosine-binding domain (PTB)"/>
    <property type="match status" value="1"/>
</dbReference>